<evidence type="ECO:0000313" key="1">
    <source>
        <dbReference type="EMBL" id="SMH50046.1"/>
    </source>
</evidence>
<proteinExistence type="predicted"/>
<accession>A0A1X7PFP9</accession>
<sequence>MSIMTTLSRFAADYRAARARQETERSIRALPVEIQKDIGWPEAYRHNTVNKVVTGGWY</sequence>
<dbReference type="RefSeq" id="WP_176247566.1">
    <property type="nucleotide sequence ID" value="NZ_FXBL01000004.1"/>
</dbReference>
<dbReference type="EMBL" id="FXBL01000004">
    <property type="protein sequence ID" value="SMH50046.1"/>
    <property type="molecule type" value="Genomic_DNA"/>
</dbReference>
<dbReference type="AlphaFoldDB" id="A0A1X7PFP9"/>
<reference evidence="1 2" key="1">
    <citation type="submission" date="2017-04" db="EMBL/GenBank/DDBJ databases">
        <authorList>
            <person name="Afonso C.L."/>
            <person name="Miller P.J."/>
            <person name="Scott M.A."/>
            <person name="Spackman E."/>
            <person name="Goraichik I."/>
            <person name="Dimitrov K.M."/>
            <person name="Suarez D.L."/>
            <person name="Swayne D.E."/>
        </authorList>
    </citation>
    <scope>NUCLEOTIDE SEQUENCE [LARGE SCALE GENOMIC DNA]</scope>
    <source>
        <strain evidence="1 2">B5P</strain>
    </source>
</reference>
<keyword evidence="2" id="KW-1185">Reference proteome</keyword>
<protein>
    <submittedName>
        <fullName evidence="1">Uncharacterized protein</fullName>
    </submittedName>
</protein>
<dbReference type="Proteomes" id="UP000193083">
    <property type="component" value="Unassembled WGS sequence"/>
</dbReference>
<gene>
    <name evidence="1" type="ORF">SAMN02982922_4062</name>
</gene>
<organism evidence="1 2">
    <name type="scientific">Mesorhizobium australicum</name>
    <dbReference type="NCBI Taxonomy" id="536018"/>
    <lineage>
        <taxon>Bacteria</taxon>
        <taxon>Pseudomonadati</taxon>
        <taxon>Pseudomonadota</taxon>
        <taxon>Alphaproteobacteria</taxon>
        <taxon>Hyphomicrobiales</taxon>
        <taxon>Phyllobacteriaceae</taxon>
        <taxon>Mesorhizobium</taxon>
    </lineage>
</organism>
<evidence type="ECO:0000313" key="2">
    <source>
        <dbReference type="Proteomes" id="UP000193083"/>
    </source>
</evidence>
<name>A0A1X7PFP9_9HYPH</name>